<dbReference type="Proteomes" id="UP000641646">
    <property type="component" value="Unassembled WGS sequence"/>
</dbReference>
<accession>A0A926VHA4</accession>
<name>A0A926VHA4_9CYAN</name>
<feature type="signal peptide" evidence="1">
    <location>
        <begin position="1"/>
        <end position="28"/>
    </location>
</feature>
<gene>
    <name evidence="2" type="ORF">H6G03_22405</name>
</gene>
<dbReference type="AlphaFoldDB" id="A0A926VHA4"/>
<reference evidence="2" key="1">
    <citation type="journal article" date="2015" name="ISME J.">
        <title>Draft Genome Sequence of Streptomyces incarnatus NRRL8089, which Produces the Nucleoside Antibiotic Sinefungin.</title>
        <authorList>
            <person name="Oshima K."/>
            <person name="Hattori M."/>
            <person name="Shimizu H."/>
            <person name="Fukuda K."/>
            <person name="Nemoto M."/>
            <person name="Inagaki K."/>
            <person name="Tamura T."/>
        </authorList>
    </citation>
    <scope>NUCLEOTIDE SEQUENCE</scope>
    <source>
        <strain evidence="2">FACHB-1375</strain>
    </source>
</reference>
<keyword evidence="1" id="KW-0732">Signal</keyword>
<feature type="chain" id="PRO_5037908966" evidence="1">
    <location>
        <begin position="29"/>
        <end position="164"/>
    </location>
</feature>
<dbReference type="RefSeq" id="WP_190468844.1">
    <property type="nucleotide sequence ID" value="NZ_JACJPW010000064.1"/>
</dbReference>
<organism evidence="2 3">
    <name type="scientific">Aerosakkonema funiforme FACHB-1375</name>
    <dbReference type="NCBI Taxonomy" id="2949571"/>
    <lineage>
        <taxon>Bacteria</taxon>
        <taxon>Bacillati</taxon>
        <taxon>Cyanobacteriota</taxon>
        <taxon>Cyanophyceae</taxon>
        <taxon>Oscillatoriophycideae</taxon>
        <taxon>Aerosakkonematales</taxon>
        <taxon>Aerosakkonemataceae</taxon>
        <taxon>Aerosakkonema</taxon>
    </lineage>
</organism>
<comment type="caution">
    <text evidence="2">The sequence shown here is derived from an EMBL/GenBank/DDBJ whole genome shotgun (WGS) entry which is preliminary data.</text>
</comment>
<evidence type="ECO:0000313" key="2">
    <source>
        <dbReference type="EMBL" id="MBD2183782.1"/>
    </source>
</evidence>
<dbReference type="EMBL" id="JACJPW010000064">
    <property type="protein sequence ID" value="MBD2183782.1"/>
    <property type="molecule type" value="Genomic_DNA"/>
</dbReference>
<reference evidence="2" key="2">
    <citation type="submission" date="2020-08" db="EMBL/GenBank/DDBJ databases">
        <authorList>
            <person name="Chen M."/>
            <person name="Teng W."/>
            <person name="Zhao L."/>
            <person name="Hu C."/>
            <person name="Zhou Y."/>
            <person name="Han B."/>
            <person name="Song L."/>
            <person name="Shu W."/>
        </authorList>
    </citation>
    <scope>NUCLEOTIDE SEQUENCE</scope>
    <source>
        <strain evidence="2">FACHB-1375</strain>
    </source>
</reference>
<evidence type="ECO:0000313" key="3">
    <source>
        <dbReference type="Proteomes" id="UP000641646"/>
    </source>
</evidence>
<proteinExistence type="predicted"/>
<keyword evidence="3" id="KW-1185">Reference proteome</keyword>
<sequence>MKVQRKRAIVFSLLPLVFSLLSPQQLLAQAVPAGTGNSPQRGCQNAIAEDSISQINLSNPSFWWASERFGGQVLDTWFACRDERRLDLVVDRQIWTLLDYLERYEFVNHFGQVARGYGYNLRVVNQQQTVLATYTCDFRVTPANCNLLIDTLGRQGFRRSLTAN</sequence>
<protein>
    <submittedName>
        <fullName evidence="2">Uncharacterized protein</fullName>
    </submittedName>
</protein>
<evidence type="ECO:0000256" key="1">
    <source>
        <dbReference type="SAM" id="SignalP"/>
    </source>
</evidence>